<evidence type="ECO:0000313" key="2">
    <source>
        <dbReference type="EMBL" id="ONK57972.1"/>
    </source>
</evidence>
<keyword evidence="4" id="KW-1185">Reference proteome</keyword>
<organism evidence="3 4">
    <name type="scientific">Asparagus officinalis</name>
    <name type="common">Garden asparagus</name>
    <dbReference type="NCBI Taxonomy" id="4686"/>
    <lineage>
        <taxon>Eukaryota</taxon>
        <taxon>Viridiplantae</taxon>
        <taxon>Streptophyta</taxon>
        <taxon>Embryophyta</taxon>
        <taxon>Tracheophyta</taxon>
        <taxon>Spermatophyta</taxon>
        <taxon>Magnoliopsida</taxon>
        <taxon>Liliopsida</taxon>
        <taxon>Asparagales</taxon>
        <taxon>Asparagaceae</taxon>
        <taxon>Asparagoideae</taxon>
        <taxon>Asparagus</taxon>
    </lineage>
</organism>
<dbReference type="Gramene" id="ONK57973">
    <property type="protein sequence ID" value="ONK57973"/>
    <property type="gene ID" value="A4U43_C09F6330"/>
</dbReference>
<protein>
    <submittedName>
        <fullName evidence="3">Uncharacterized protein</fullName>
    </submittedName>
</protein>
<reference evidence="3" key="1">
    <citation type="submission" date="2016-10" db="EMBL/GenBank/DDBJ databases">
        <title>The evolution of sex chromosomes in Asparagus.</title>
        <authorList>
            <person name="Leebens-Mack J."/>
            <person name="Bowers J."/>
            <person name="Harkess A."/>
            <person name="Ayyampalayam S."/>
        </authorList>
    </citation>
    <scope>NUCLEOTIDE SEQUENCE [LARGE SCALE GENOMIC DNA]</scope>
    <source>
        <tissue evidence="3">Spear</tissue>
    </source>
</reference>
<reference evidence="4" key="2">
    <citation type="journal article" date="2017" name="Nat. Commun.">
        <title>The asparagus genome sheds light on the origin and evolution of a young Y chromosome.</title>
        <authorList>
            <person name="Harkess A."/>
            <person name="Zhou J."/>
            <person name="Xu C."/>
            <person name="Bowers J.E."/>
            <person name="Van der Hulst R."/>
            <person name="Ayyampalayam S."/>
            <person name="Mercati F."/>
            <person name="Riccardi P."/>
            <person name="McKain M.R."/>
            <person name="Kakrana A."/>
            <person name="Tang H."/>
            <person name="Ray J."/>
            <person name="Groenendijk J."/>
            <person name="Arikit S."/>
            <person name="Mathioni S.M."/>
            <person name="Nakano M."/>
            <person name="Shan H."/>
            <person name="Telgmann-Rauber A."/>
            <person name="Kanno A."/>
            <person name="Yue Z."/>
            <person name="Chen H."/>
            <person name="Li W."/>
            <person name="Chen Y."/>
            <person name="Xu X."/>
            <person name="Zhang Y."/>
            <person name="Luo S."/>
            <person name="Chen H."/>
            <person name="Gao J."/>
            <person name="Mao Z."/>
            <person name="Pires J.C."/>
            <person name="Luo M."/>
            <person name="Kudrna D."/>
            <person name="Wing R.A."/>
            <person name="Meyers B.C."/>
            <person name="Yi K."/>
            <person name="Kong H."/>
            <person name="Lavrijsen P."/>
            <person name="Sunseri F."/>
            <person name="Falavigna A."/>
            <person name="Ye Y."/>
            <person name="Leebens-Mack J.H."/>
            <person name="Chen G."/>
        </authorList>
    </citation>
    <scope>NUCLEOTIDE SEQUENCE [LARGE SCALE GENOMIC DNA]</scope>
    <source>
        <strain evidence="4">cv. DH0086</strain>
    </source>
</reference>
<dbReference type="Gramene" id="ONK57972">
    <property type="protein sequence ID" value="ONK57972"/>
    <property type="gene ID" value="A4U43_C09F6320"/>
</dbReference>
<dbReference type="Proteomes" id="UP000243459">
    <property type="component" value="Chromosome 9"/>
</dbReference>
<name>A0A5P1E7H9_ASPOF</name>
<sequence>MITKSFLPEEAGCRLQPGLRGTARRSGCVAAEARRRSRSGEPPQQTAAAAKQRGAVWLAPADVRPVGTLVMLGNSRVRDGHVAVLRGMYLVAGQTWPVPGEDTWPIFIPPAPSDE</sequence>
<feature type="region of interest" description="Disordered" evidence="1">
    <location>
        <begin position="17"/>
        <end position="51"/>
    </location>
</feature>
<evidence type="ECO:0000256" key="1">
    <source>
        <dbReference type="SAM" id="MobiDB-lite"/>
    </source>
</evidence>
<gene>
    <name evidence="2" type="ORF">A4U43_C09F6320</name>
    <name evidence="3" type="ORF">A4U43_C09F6330</name>
</gene>
<accession>A0A5P1E7H9</accession>
<proteinExistence type="predicted"/>
<evidence type="ECO:0000313" key="4">
    <source>
        <dbReference type="Proteomes" id="UP000243459"/>
    </source>
</evidence>
<dbReference type="EMBL" id="CM007389">
    <property type="protein sequence ID" value="ONK57972.1"/>
    <property type="molecule type" value="Genomic_DNA"/>
</dbReference>
<dbReference type="AlphaFoldDB" id="A0A5P1E7H9"/>
<evidence type="ECO:0000313" key="3">
    <source>
        <dbReference type="EMBL" id="ONK57973.1"/>
    </source>
</evidence>
<dbReference type="EMBL" id="CM007389">
    <property type="protein sequence ID" value="ONK57973.1"/>
    <property type="molecule type" value="Genomic_DNA"/>
</dbReference>